<dbReference type="Proteomes" id="UP000377798">
    <property type="component" value="Unassembled WGS sequence"/>
</dbReference>
<reference evidence="14 15" key="1">
    <citation type="submission" date="2019-02" db="EMBL/GenBank/DDBJ databases">
        <authorList>
            <consortium name="Pathogen Informatics"/>
        </authorList>
    </citation>
    <scope>NUCLEOTIDE SEQUENCE [LARGE SCALE GENOMIC DNA]</scope>
    <source>
        <strain evidence="14 15">3012STDY7089603</strain>
    </source>
</reference>
<evidence type="ECO:0000256" key="4">
    <source>
        <dbReference type="ARBA" id="ARBA00013255"/>
    </source>
</evidence>
<dbReference type="SMART" id="SM01211">
    <property type="entry name" value="GATase_5"/>
    <property type="match status" value="1"/>
</dbReference>
<dbReference type="InterPro" id="IPR011761">
    <property type="entry name" value="ATP-grasp"/>
</dbReference>
<dbReference type="PROSITE" id="PS00184">
    <property type="entry name" value="GARS"/>
    <property type="match status" value="1"/>
</dbReference>
<comment type="cofactor">
    <cofactor evidence="1">
        <name>Mn(2+)</name>
        <dbReference type="ChEBI" id="CHEBI:29035"/>
    </cofactor>
</comment>
<dbReference type="InterPro" id="IPR016185">
    <property type="entry name" value="PreATP-grasp_dom_sf"/>
</dbReference>
<accession>A0A8H2QTL4</accession>
<protein>
    <recommendedName>
        <fullName evidence="4 11">Phosphoribosylamine--glycine ligase</fullName>
        <ecNumber evidence="4 11">6.3.4.13</ecNumber>
    </recommendedName>
    <alternativeName>
        <fullName evidence="11">GARS</fullName>
    </alternativeName>
    <alternativeName>
        <fullName evidence="11">Glycinamide ribonucleotide synthetase</fullName>
    </alternativeName>
    <alternativeName>
        <fullName evidence="11">Phosphoribosylglycinamide synthetase</fullName>
    </alternativeName>
</protein>
<dbReference type="SUPFAM" id="SSF51246">
    <property type="entry name" value="Rudiment single hybrid motif"/>
    <property type="match status" value="1"/>
</dbReference>
<dbReference type="SUPFAM" id="SSF52440">
    <property type="entry name" value="PreATP-grasp domain"/>
    <property type="match status" value="1"/>
</dbReference>
<dbReference type="Gene3D" id="3.90.600.10">
    <property type="entry name" value="Phosphoribosylglycinamide synthetase, C-terminal domain"/>
    <property type="match status" value="1"/>
</dbReference>
<dbReference type="PROSITE" id="PS51273">
    <property type="entry name" value="GATASE_TYPE_1"/>
    <property type="match status" value="1"/>
</dbReference>
<dbReference type="SMART" id="SM01210">
    <property type="entry name" value="GARS_C"/>
    <property type="match status" value="1"/>
</dbReference>
<dbReference type="RefSeq" id="WP_034439963.1">
    <property type="nucleotide sequence ID" value="NZ_CAACYI010000001.1"/>
</dbReference>
<evidence type="ECO:0000256" key="3">
    <source>
        <dbReference type="ARBA" id="ARBA00005174"/>
    </source>
</evidence>
<dbReference type="CDD" id="cd02204">
    <property type="entry name" value="PurL_repeat2"/>
    <property type="match status" value="1"/>
</dbReference>
<name>A0A8H2QTL4_9FIRM</name>
<dbReference type="GO" id="GO:0009113">
    <property type="term" value="P:purine nucleobase biosynthetic process"/>
    <property type="evidence" value="ECO:0007669"/>
    <property type="project" value="InterPro"/>
</dbReference>
<dbReference type="EC" id="6.3.4.13" evidence="4 11"/>
<dbReference type="FunFam" id="3.30.1330.10:FF:000013">
    <property type="entry name" value="Phosphoribosylformylglycinamidine synthase"/>
    <property type="match status" value="1"/>
</dbReference>
<evidence type="ECO:0000256" key="8">
    <source>
        <dbReference type="ARBA" id="ARBA00022755"/>
    </source>
</evidence>
<keyword evidence="5 11" id="KW-0436">Ligase</keyword>
<dbReference type="Gene3D" id="3.30.470.20">
    <property type="entry name" value="ATP-grasp fold, B domain"/>
    <property type="match status" value="1"/>
</dbReference>
<dbReference type="PROSITE" id="PS50975">
    <property type="entry name" value="ATP_GRASP"/>
    <property type="match status" value="1"/>
</dbReference>
<dbReference type="InterPro" id="IPR036676">
    <property type="entry name" value="PurM-like_C_sf"/>
</dbReference>
<dbReference type="SUPFAM" id="SSF55326">
    <property type="entry name" value="PurM N-terminal domain-like"/>
    <property type="match status" value="2"/>
</dbReference>
<dbReference type="Gene3D" id="3.30.1490.20">
    <property type="entry name" value="ATP-grasp fold, A domain"/>
    <property type="match status" value="1"/>
</dbReference>
<dbReference type="InterPro" id="IPR041609">
    <property type="entry name" value="PurL_linker"/>
</dbReference>
<dbReference type="InterPro" id="IPR020561">
    <property type="entry name" value="PRibGlycinamid_synth_ATP-grasp"/>
</dbReference>
<keyword evidence="10" id="KW-0460">Magnesium</keyword>
<dbReference type="InterPro" id="IPR011054">
    <property type="entry name" value="Rudment_hybrid_motif"/>
</dbReference>
<evidence type="ECO:0000256" key="2">
    <source>
        <dbReference type="ARBA" id="ARBA00001946"/>
    </source>
</evidence>
<dbReference type="Gene3D" id="3.30.1330.10">
    <property type="entry name" value="PurM-like, N-terminal domain"/>
    <property type="match status" value="2"/>
</dbReference>
<evidence type="ECO:0000256" key="9">
    <source>
        <dbReference type="ARBA" id="ARBA00022840"/>
    </source>
</evidence>
<dbReference type="InterPro" id="IPR029062">
    <property type="entry name" value="Class_I_gatase-like"/>
</dbReference>
<evidence type="ECO:0000256" key="10">
    <source>
        <dbReference type="ARBA" id="ARBA00022842"/>
    </source>
</evidence>
<dbReference type="InterPro" id="IPR010141">
    <property type="entry name" value="FGAM_synthase"/>
</dbReference>
<dbReference type="UniPathway" id="UPA00074">
    <property type="reaction ID" value="UER00125"/>
</dbReference>
<dbReference type="Pfam" id="PF18072">
    <property type="entry name" value="FGAR-AT_linker"/>
    <property type="match status" value="1"/>
</dbReference>
<dbReference type="GO" id="GO:0004642">
    <property type="term" value="F:phosphoribosylformylglycinamidine synthase activity"/>
    <property type="evidence" value="ECO:0007669"/>
    <property type="project" value="TreeGrafter"/>
</dbReference>
<dbReference type="Gene3D" id="3.90.650.10">
    <property type="entry name" value="PurM-like C-terminal domain"/>
    <property type="match status" value="1"/>
</dbReference>
<dbReference type="InterPro" id="IPR037123">
    <property type="entry name" value="PRibGlycinamide_synth_C_sf"/>
</dbReference>
<dbReference type="Pfam" id="PF01071">
    <property type="entry name" value="GARS_A"/>
    <property type="match status" value="1"/>
</dbReference>
<dbReference type="Pfam" id="PF02844">
    <property type="entry name" value="GARS_N"/>
    <property type="match status" value="1"/>
</dbReference>
<dbReference type="GO" id="GO:0046872">
    <property type="term" value="F:metal ion binding"/>
    <property type="evidence" value="ECO:0007669"/>
    <property type="project" value="UniProtKB-KW"/>
</dbReference>
<proteinExistence type="inferred from homology"/>
<feature type="domain" description="ATP-grasp" evidence="13">
    <location>
        <begin position="105"/>
        <end position="310"/>
    </location>
</feature>
<dbReference type="PANTHER" id="PTHR10099:SF1">
    <property type="entry name" value="PHOSPHORIBOSYLFORMYLGLYCINAMIDINE SYNTHASE"/>
    <property type="match status" value="1"/>
</dbReference>
<dbReference type="HAMAP" id="MF_00138">
    <property type="entry name" value="GARS"/>
    <property type="match status" value="1"/>
</dbReference>
<evidence type="ECO:0000256" key="1">
    <source>
        <dbReference type="ARBA" id="ARBA00001936"/>
    </source>
</evidence>
<dbReference type="Pfam" id="PF13507">
    <property type="entry name" value="GATase_5"/>
    <property type="match status" value="1"/>
</dbReference>
<keyword evidence="9 12" id="KW-0067">ATP-binding</keyword>
<comment type="caution">
    <text evidence="14">The sequence shown here is derived from an EMBL/GenBank/DDBJ whole genome shotgun (WGS) entry which is preliminary data.</text>
</comment>
<dbReference type="InterPro" id="IPR036921">
    <property type="entry name" value="PurM-like_N_sf"/>
</dbReference>
<dbReference type="NCBIfam" id="TIGR00877">
    <property type="entry name" value="purD"/>
    <property type="match status" value="1"/>
</dbReference>
<evidence type="ECO:0000256" key="7">
    <source>
        <dbReference type="ARBA" id="ARBA00022741"/>
    </source>
</evidence>
<organism evidence="14 15">
    <name type="scientific">Urinicoccus massiliensis</name>
    <dbReference type="NCBI Taxonomy" id="1723382"/>
    <lineage>
        <taxon>Bacteria</taxon>
        <taxon>Bacillati</taxon>
        <taxon>Bacillota</taxon>
        <taxon>Tissierellia</taxon>
        <taxon>Tissierellales</taxon>
        <taxon>Peptoniphilaceae</taxon>
        <taxon>Urinicoccus</taxon>
    </lineage>
</organism>
<dbReference type="GO" id="GO:0005737">
    <property type="term" value="C:cytoplasm"/>
    <property type="evidence" value="ECO:0007669"/>
    <property type="project" value="TreeGrafter"/>
</dbReference>
<dbReference type="SUPFAM" id="SSF56042">
    <property type="entry name" value="PurM C-terminal domain-like"/>
    <property type="match status" value="1"/>
</dbReference>
<dbReference type="GO" id="GO:0005524">
    <property type="term" value="F:ATP binding"/>
    <property type="evidence" value="ECO:0007669"/>
    <property type="project" value="UniProtKB-UniRule"/>
</dbReference>
<sequence>MKILILGSGAREHALGYAVKKEGRSLYFLPGNAGTQDLGKNIDLALEDREAIVDFAKKEGIDFTLVGPEAPLVGGIVDAFQAEGLKIFGPKAKEAQLEGSKTFAKNFCNRHGLLTAKAYACQEGQEIRQRAQELLDADGTVVLKADGLAGGKGVVIAKNQEDIEDFIQRVQEGAFGEKKVLVEEFIPGFEVSIHALVDGQKALLLPSARDHKKIYDNEKGPNTGGMGTYSPNDQADIYQDEIEKNILAPFMEGLKKDGLDFHGVIFIGCMISQKGIYVLEFNVRFGDPETQSILNRIDEDLLDLFQKTMEGNLPDQIKIKDNKVLTLVLASQGYPLSYEKGREINLEGLDQDVLIYHGGTSYQDGKLVTSGGRVLSITGQGQDFEEVKKKVYQAAEQVQFEGKTYRKDIGPTVSRVYVAKKDPFQIEAKNLETELEELLGHPLKIKVYQRYDIEGLNEEEEQEVARTILAEPPVDDLYLGRDALQVQKDFKNPLVVQYHQGQFDQRNQGVLDTILVTLGRDDLASKTAKVYDFDQVTPQDMEKIRTFLINPVDEEEGQVLGIPTSLKENFTVEAKNPVYQGFIDYSQKDLQGFLEDQGLAMSLEDLALVQDYFKDLNRDPNVTEIGLIDTYWSDHCRHTTFNTVLDIQVDPVKTKLDETIQKTLEDYLDLKTRVKKKKPVTLMDLGTIVAKYLKEEGICKKIEVSDEINACSVYVDVTIEKDGREEVVPYLLMFKNETHNHPTEIEPFGGASTCLGGAIRDPLSGRSYVYQSMRVTGAGDPFTPLDQTLKGKLPQRKICQNAAKGYSSYGNQIGLTTGLVEEWYHPGYLAKRMEVGAVVGAAPQENVKRLKPAPGDLILLVGGRTGRDGIGGATGSSKAHDLSSITESSAEVQKGNAPMERKLQRLFRNPQVAQKIKKCNDFGAGGVSVAIGELADSLDIDLDQVPLKYLGLQPKEIALSESQERMAILIDAKDLDFMEKACVEENVEASLVAKVTDTGKLHMTYGGQTIVDLDRSFLDSAGASRENQARISSEDLPSFFLEDGDLEDLPKRLEDLNMASQKNLMERFDTSIGRGSLVVPLGGRDQLSPVHGMAALIPSLEGQSKTGSIMAYGFNPFLADQSQFLAGYYGVLESLANFVALGGDIHEVYLSFQEYFEKLGQDPQKWGKPLKTLLGAFSITKELEIPVIGGKDSMSGSFEDLNVPPTFLSFACGPCPADRIMTPELKGTGKIGLLAVPRQEDGRVDLDAWLENLETIKKENQAGNILSLAAINHRGILVTLFEMAIGNRVGLEVKTEDFFLPRYGDFILEYKEDIPGVQELGTCQGEDFTVNGRTFAYQDLLKGYLGRFNSIYSPTIQSRDIDWTKRVKIKDRQEKSKHPVAKPKVIIPVFPGTNCEYDTAAAFEKEGAQAEIFVFNTLSPDHVNQSIQDLAEKIKSAQILALPGGFSMGDEPDGSGKFIANVLRNPKIKEAIEVLLRDQDGLMLGICNGFQALIKTGYLPYGQSKVLDQEDPTLHYNNSNRHIAKFVQTKVLSNKSPWTRRLSTEKDYLVPISHGEGRVILSESMMEKLLEGDQIATVYKESPNGSFYGIEGLMSPDGKILGKMGHSERVCDQLYKNIPDVEIQEIIGSGVDFMRRD</sequence>
<dbReference type="InterPro" id="IPR020559">
    <property type="entry name" value="PRibGlycinamide_synth_CS"/>
</dbReference>
<dbReference type="GO" id="GO:0004637">
    <property type="term" value="F:phosphoribosylamine-glycine ligase activity"/>
    <property type="evidence" value="ECO:0007669"/>
    <property type="project" value="UniProtKB-UniRule"/>
</dbReference>
<dbReference type="InterPro" id="IPR020562">
    <property type="entry name" value="PRibGlycinamide_synth_N"/>
</dbReference>
<comment type="similarity">
    <text evidence="11">Belongs to the GARS family.</text>
</comment>
<comment type="pathway">
    <text evidence="3 11">Purine metabolism; IMP biosynthesis via de novo pathway; N(1)-(5-phospho-D-ribosyl)glycinamide from 5-phospho-alpha-D-ribose 1-diphosphate: step 2/2.</text>
</comment>
<evidence type="ECO:0000313" key="15">
    <source>
        <dbReference type="Proteomes" id="UP000377798"/>
    </source>
</evidence>
<comment type="cofactor">
    <cofactor evidence="2">
        <name>Mg(2+)</name>
        <dbReference type="ChEBI" id="CHEBI:18420"/>
    </cofactor>
</comment>
<dbReference type="SUPFAM" id="SSF52317">
    <property type="entry name" value="Class I glutamine amidotransferase-like"/>
    <property type="match status" value="1"/>
</dbReference>
<dbReference type="GO" id="GO:0006189">
    <property type="term" value="P:'de novo' IMP biosynthetic process"/>
    <property type="evidence" value="ECO:0007669"/>
    <property type="project" value="UniProtKB-UniRule"/>
</dbReference>
<evidence type="ECO:0000259" key="13">
    <source>
        <dbReference type="PROSITE" id="PS50975"/>
    </source>
</evidence>
<dbReference type="EMBL" id="CAACYI010000001">
    <property type="protein sequence ID" value="VFB17020.1"/>
    <property type="molecule type" value="Genomic_DNA"/>
</dbReference>
<dbReference type="InterPro" id="IPR000115">
    <property type="entry name" value="PRibGlycinamide_synth"/>
</dbReference>
<dbReference type="PANTHER" id="PTHR10099">
    <property type="entry name" value="PHOSPHORIBOSYLFORMYLGLYCINAMIDINE SYNTHASE"/>
    <property type="match status" value="1"/>
</dbReference>
<dbReference type="SMART" id="SM01209">
    <property type="entry name" value="GARS_A"/>
    <property type="match status" value="1"/>
</dbReference>
<dbReference type="Pfam" id="PF02843">
    <property type="entry name" value="GARS_C"/>
    <property type="match status" value="1"/>
</dbReference>
<evidence type="ECO:0000313" key="14">
    <source>
        <dbReference type="EMBL" id="VFB17020.1"/>
    </source>
</evidence>
<dbReference type="CDD" id="cd02203">
    <property type="entry name" value="PurL_repeat1"/>
    <property type="match status" value="1"/>
</dbReference>
<evidence type="ECO:0000256" key="6">
    <source>
        <dbReference type="ARBA" id="ARBA00022723"/>
    </source>
</evidence>
<evidence type="ECO:0000256" key="12">
    <source>
        <dbReference type="PROSITE-ProRule" id="PRU00409"/>
    </source>
</evidence>
<dbReference type="Pfam" id="PF02769">
    <property type="entry name" value="AIRS_C"/>
    <property type="match status" value="1"/>
</dbReference>
<keyword evidence="6" id="KW-0479">Metal-binding</keyword>
<dbReference type="InterPro" id="IPR010918">
    <property type="entry name" value="PurM-like_C_dom"/>
</dbReference>
<gene>
    <name evidence="11 14" type="primary">purD</name>
    <name evidence="14" type="ORF">NCTC13150_01598</name>
</gene>
<dbReference type="Gene3D" id="3.40.50.20">
    <property type="match status" value="1"/>
</dbReference>
<keyword evidence="8 11" id="KW-0658">Purine biosynthesis</keyword>
<dbReference type="SUPFAM" id="SSF56059">
    <property type="entry name" value="Glutathione synthetase ATP-binding domain-like"/>
    <property type="match status" value="1"/>
</dbReference>
<comment type="catalytic activity">
    <reaction evidence="11">
        <text>5-phospho-beta-D-ribosylamine + glycine + ATP = N(1)-(5-phospho-beta-D-ribosyl)glycinamide + ADP + phosphate + H(+)</text>
        <dbReference type="Rhea" id="RHEA:17453"/>
        <dbReference type="ChEBI" id="CHEBI:15378"/>
        <dbReference type="ChEBI" id="CHEBI:30616"/>
        <dbReference type="ChEBI" id="CHEBI:43474"/>
        <dbReference type="ChEBI" id="CHEBI:57305"/>
        <dbReference type="ChEBI" id="CHEBI:58681"/>
        <dbReference type="ChEBI" id="CHEBI:143788"/>
        <dbReference type="ChEBI" id="CHEBI:456216"/>
        <dbReference type="EC" id="6.3.4.13"/>
    </reaction>
</comment>
<evidence type="ECO:0000256" key="5">
    <source>
        <dbReference type="ARBA" id="ARBA00022598"/>
    </source>
</evidence>
<dbReference type="InterPro" id="IPR013815">
    <property type="entry name" value="ATP_grasp_subdomain_1"/>
</dbReference>
<dbReference type="NCBIfam" id="TIGR01857">
    <property type="entry name" value="FGAM-synthase"/>
    <property type="match status" value="1"/>
</dbReference>
<dbReference type="InterPro" id="IPR020560">
    <property type="entry name" value="PRibGlycinamide_synth_C-dom"/>
</dbReference>
<evidence type="ECO:0000256" key="11">
    <source>
        <dbReference type="HAMAP-Rule" id="MF_00138"/>
    </source>
</evidence>
<dbReference type="Gene3D" id="3.40.50.880">
    <property type="match status" value="1"/>
</dbReference>
<keyword evidence="15" id="KW-1185">Reference proteome</keyword>
<keyword evidence="7 12" id="KW-0547">Nucleotide-binding</keyword>